<organism evidence="1 2">
    <name type="scientific">Kutzneria buriramensis</name>
    <dbReference type="NCBI Taxonomy" id="1045776"/>
    <lineage>
        <taxon>Bacteria</taxon>
        <taxon>Bacillati</taxon>
        <taxon>Actinomycetota</taxon>
        <taxon>Actinomycetes</taxon>
        <taxon>Pseudonocardiales</taxon>
        <taxon>Pseudonocardiaceae</taxon>
        <taxon>Kutzneria</taxon>
    </lineage>
</organism>
<dbReference type="EMBL" id="QUNO01000025">
    <property type="protein sequence ID" value="REH29483.1"/>
    <property type="molecule type" value="Genomic_DNA"/>
</dbReference>
<protein>
    <submittedName>
        <fullName evidence="1">Uncharacterized protein</fullName>
    </submittedName>
</protein>
<accession>A0A3E0GWR0</accession>
<evidence type="ECO:0000313" key="1">
    <source>
        <dbReference type="EMBL" id="REH29483.1"/>
    </source>
</evidence>
<keyword evidence="2" id="KW-1185">Reference proteome</keyword>
<comment type="caution">
    <text evidence="1">The sequence shown here is derived from an EMBL/GenBank/DDBJ whole genome shotgun (WGS) entry which is preliminary data.</text>
</comment>
<gene>
    <name evidence="1" type="ORF">BCF44_12598</name>
</gene>
<name>A0A3E0GWR0_9PSEU</name>
<sequence length="150" mass="15638">MRVALVGSVALVALVSGGIYSFAPADAAGELGAVHVDGAYQRIGGRDWSDWSHQLAGAYALYAGPPIAGRVASVITGPRLNLNPGRSATDNAFLELAHASLPHGCYLTVGRYRPDLDASPDLWITGDQVADLRAGRLDIVQLMVLCGPTA</sequence>
<dbReference type="AlphaFoldDB" id="A0A3E0GWR0"/>
<dbReference type="RefSeq" id="WP_116181315.1">
    <property type="nucleotide sequence ID" value="NZ_CP144375.1"/>
</dbReference>
<proteinExistence type="predicted"/>
<dbReference type="Proteomes" id="UP000256269">
    <property type="component" value="Unassembled WGS sequence"/>
</dbReference>
<reference evidence="1 2" key="1">
    <citation type="submission" date="2018-08" db="EMBL/GenBank/DDBJ databases">
        <title>Genomic Encyclopedia of Archaeal and Bacterial Type Strains, Phase II (KMG-II): from individual species to whole genera.</title>
        <authorList>
            <person name="Goeker M."/>
        </authorList>
    </citation>
    <scope>NUCLEOTIDE SEQUENCE [LARGE SCALE GENOMIC DNA]</scope>
    <source>
        <strain evidence="1 2">DSM 45791</strain>
    </source>
</reference>
<evidence type="ECO:0000313" key="2">
    <source>
        <dbReference type="Proteomes" id="UP000256269"/>
    </source>
</evidence>